<accession>A0ABQ1ZW67</accession>
<keyword evidence="1" id="KW-0472">Membrane</keyword>
<organism evidence="2 3">
    <name type="scientific">Saccharibacillus endophyticus</name>
    <dbReference type="NCBI Taxonomy" id="2060666"/>
    <lineage>
        <taxon>Bacteria</taxon>
        <taxon>Bacillati</taxon>
        <taxon>Bacillota</taxon>
        <taxon>Bacilli</taxon>
        <taxon>Bacillales</taxon>
        <taxon>Paenibacillaceae</taxon>
        <taxon>Saccharibacillus</taxon>
    </lineage>
</organism>
<sequence>MNKGLALWFAVSSMALVTLSAILINENAWLALGVGLIAVLNIGWGFITKVRIQRKTGNVPPNSAQ</sequence>
<dbReference type="RefSeq" id="WP_172243636.1">
    <property type="nucleotide sequence ID" value="NZ_BMDD01000003.1"/>
</dbReference>
<dbReference type="Proteomes" id="UP000605427">
    <property type="component" value="Unassembled WGS sequence"/>
</dbReference>
<keyword evidence="1" id="KW-1133">Transmembrane helix</keyword>
<keyword evidence="1" id="KW-0812">Transmembrane</keyword>
<name>A0ABQ1ZW67_9BACL</name>
<feature type="transmembrane region" description="Helical" evidence="1">
    <location>
        <begin position="30"/>
        <end position="47"/>
    </location>
</feature>
<evidence type="ECO:0000256" key="1">
    <source>
        <dbReference type="SAM" id="Phobius"/>
    </source>
</evidence>
<evidence type="ECO:0000313" key="2">
    <source>
        <dbReference type="EMBL" id="GGH78645.1"/>
    </source>
</evidence>
<keyword evidence="3" id="KW-1185">Reference proteome</keyword>
<evidence type="ECO:0000313" key="3">
    <source>
        <dbReference type="Proteomes" id="UP000605427"/>
    </source>
</evidence>
<protein>
    <submittedName>
        <fullName evidence="2">Uncharacterized protein</fullName>
    </submittedName>
</protein>
<dbReference type="EMBL" id="BMDD01000003">
    <property type="protein sequence ID" value="GGH78645.1"/>
    <property type="molecule type" value="Genomic_DNA"/>
</dbReference>
<reference evidence="3" key="1">
    <citation type="journal article" date="2019" name="Int. J. Syst. Evol. Microbiol.">
        <title>The Global Catalogue of Microorganisms (GCM) 10K type strain sequencing project: providing services to taxonomists for standard genome sequencing and annotation.</title>
        <authorList>
            <consortium name="The Broad Institute Genomics Platform"/>
            <consortium name="The Broad Institute Genome Sequencing Center for Infectious Disease"/>
            <person name="Wu L."/>
            <person name="Ma J."/>
        </authorList>
    </citation>
    <scope>NUCLEOTIDE SEQUENCE [LARGE SCALE GENOMIC DNA]</scope>
    <source>
        <strain evidence="3">CCM 8702</strain>
    </source>
</reference>
<comment type="caution">
    <text evidence="2">The sequence shown here is derived from an EMBL/GenBank/DDBJ whole genome shotgun (WGS) entry which is preliminary data.</text>
</comment>
<gene>
    <name evidence="2" type="ORF">GCM10007362_24240</name>
</gene>
<proteinExistence type="predicted"/>